<evidence type="ECO:0000313" key="1">
    <source>
        <dbReference type="EMBL" id="KAI3736176.1"/>
    </source>
</evidence>
<evidence type="ECO:0000313" key="2">
    <source>
        <dbReference type="Proteomes" id="UP001055879"/>
    </source>
</evidence>
<sequence>MGGGYEEKSSGGCLRCICCCYCLLFLVISIVTFVAYHFYNVEKPKPPTYDLQSFTVKNLDLQPDKTVKTEFSVEVKTRNPNKDIGFIYHGDDSKVSVLYNDAVISSGKLPEFRQDPSNTTVVKISLEGTSPNESGSLQDDVKGSKDDGGIPLVVNVEVPMKIYVGKVEMIKEFMAFVSCDLVVDDLEKGKPVKVLKNECEPDVEFFRDKD</sequence>
<dbReference type="Proteomes" id="UP001055879">
    <property type="component" value="Linkage Group LG04"/>
</dbReference>
<name>A0ACB9CPN1_ARCLA</name>
<accession>A0ACB9CPN1</accession>
<protein>
    <submittedName>
        <fullName evidence="1">Uncharacterized protein</fullName>
    </submittedName>
</protein>
<organism evidence="1 2">
    <name type="scientific">Arctium lappa</name>
    <name type="common">Greater burdock</name>
    <name type="synonym">Lappa major</name>
    <dbReference type="NCBI Taxonomy" id="4217"/>
    <lineage>
        <taxon>Eukaryota</taxon>
        <taxon>Viridiplantae</taxon>
        <taxon>Streptophyta</taxon>
        <taxon>Embryophyta</taxon>
        <taxon>Tracheophyta</taxon>
        <taxon>Spermatophyta</taxon>
        <taxon>Magnoliopsida</taxon>
        <taxon>eudicotyledons</taxon>
        <taxon>Gunneridae</taxon>
        <taxon>Pentapetalae</taxon>
        <taxon>asterids</taxon>
        <taxon>campanulids</taxon>
        <taxon>Asterales</taxon>
        <taxon>Asteraceae</taxon>
        <taxon>Carduoideae</taxon>
        <taxon>Cardueae</taxon>
        <taxon>Arctiinae</taxon>
        <taxon>Arctium</taxon>
    </lineage>
</organism>
<proteinExistence type="predicted"/>
<reference evidence="1 2" key="2">
    <citation type="journal article" date="2022" name="Mol. Ecol. Resour.">
        <title>The genomes of chicory, endive, great burdock and yacon provide insights into Asteraceae paleo-polyploidization history and plant inulin production.</title>
        <authorList>
            <person name="Fan W."/>
            <person name="Wang S."/>
            <person name="Wang H."/>
            <person name="Wang A."/>
            <person name="Jiang F."/>
            <person name="Liu H."/>
            <person name="Zhao H."/>
            <person name="Xu D."/>
            <person name="Zhang Y."/>
        </authorList>
    </citation>
    <scope>NUCLEOTIDE SEQUENCE [LARGE SCALE GENOMIC DNA]</scope>
    <source>
        <strain evidence="2">cv. Niubang</strain>
    </source>
</reference>
<comment type="caution">
    <text evidence="1">The sequence shown here is derived from an EMBL/GenBank/DDBJ whole genome shotgun (WGS) entry which is preliminary data.</text>
</comment>
<dbReference type="EMBL" id="CM042050">
    <property type="protein sequence ID" value="KAI3736176.1"/>
    <property type="molecule type" value="Genomic_DNA"/>
</dbReference>
<keyword evidence="2" id="KW-1185">Reference proteome</keyword>
<gene>
    <name evidence="1" type="ORF">L6452_15712</name>
</gene>
<reference evidence="2" key="1">
    <citation type="journal article" date="2022" name="Mol. Ecol. Resour.">
        <title>The genomes of chicory, endive, great burdock and yacon provide insights into Asteraceae palaeo-polyploidization history and plant inulin production.</title>
        <authorList>
            <person name="Fan W."/>
            <person name="Wang S."/>
            <person name="Wang H."/>
            <person name="Wang A."/>
            <person name="Jiang F."/>
            <person name="Liu H."/>
            <person name="Zhao H."/>
            <person name="Xu D."/>
            <person name="Zhang Y."/>
        </authorList>
    </citation>
    <scope>NUCLEOTIDE SEQUENCE [LARGE SCALE GENOMIC DNA]</scope>
    <source>
        <strain evidence="2">cv. Niubang</strain>
    </source>
</reference>